<keyword evidence="2" id="KW-1185">Reference proteome</keyword>
<dbReference type="STRING" id="282676.B6F84_11630"/>
<sequence length="98" mass="11358">MIPMTDQQTPEMQILENLNGQIECKKTIVVPTSMITNYQKFFQLAIPKNTKQITLVLPLSFINKLKEIKETIKNTLPEAEIREIITDKSENIILCTYF</sequence>
<organism evidence="1 2">
    <name type="scientific">Acidianus manzaensis</name>
    <dbReference type="NCBI Taxonomy" id="282676"/>
    <lineage>
        <taxon>Archaea</taxon>
        <taxon>Thermoproteota</taxon>
        <taxon>Thermoprotei</taxon>
        <taxon>Sulfolobales</taxon>
        <taxon>Sulfolobaceae</taxon>
        <taxon>Acidianus</taxon>
    </lineage>
</organism>
<dbReference type="AlphaFoldDB" id="A0A1W6K2D7"/>
<proteinExistence type="predicted"/>
<dbReference type="EMBL" id="CP020477">
    <property type="protein sequence ID" value="ARM76604.1"/>
    <property type="molecule type" value="Genomic_DNA"/>
</dbReference>
<evidence type="ECO:0000313" key="1">
    <source>
        <dbReference type="EMBL" id="ARM76604.1"/>
    </source>
</evidence>
<reference evidence="1 2" key="1">
    <citation type="submission" date="2017-03" db="EMBL/GenBank/DDBJ databases">
        <title>Sulfur activation and transportation mechanism of thermophilic Archaea Acidianus manzaensis YN-25.</title>
        <authorList>
            <person name="Ma Y."/>
            <person name="Yang Y."/>
            <person name="Xia J."/>
        </authorList>
    </citation>
    <scope>NUCLEOTIDE SEQUENCE [LARGE SCALE GENOMIC DNA]</scope>
    <source>
        <strain evidence="1 2">YN-25</strain>
    </source>
</reference>
<dbReference type="Proteomes" id="UP000193404">
    <property type="component" value="Chromosome"/>
</dbReference>
<evidence type="ECO:0008006" key="3">
    <source>
        <dbReference type="Google" id="ProtNLM"/>
    </source>
</evidence>
<name>A0A1W6K2D7_9CREN</name>
<dbReference type="Pfam" id="PF16239">
    <property type="entry name" value="DUF4898"/>
    <property type="match status" value="1"/>
</dbReference>
<dbReference type="KEGG" id="aman:B6F84_11630"/>
<protein>
    <recommendedName>
        <fullName evidence="3">DUF4898 domain-containing protein</fullName>
    </recommendedName>
</protein>
<dbReference type="InterPro" id="IPR032603">
    <property type="entry name" value="DUF4898"/>
</dbReference>
<evidence type="ECO:0000313" key="2">
    <source>
        <dbReference type="Proteomes" id="UP000193404"/>
    </source>
</evidence>
<accession>A0A1W6K2D7</accession>
<gene>
    <name evidence="1" type="ORF">B6F84_11630</name>
</gene>